<evidence type="ECO:0000259" key="4">
    <source>
        <dbReference type="Pfam" id="PF02878"/>
    </source>
</evidence>
<evidence type="ECO:0000256" key="1">
    <source>
        <dbReference type="ARBA" id="ARBA00001946"/>
    </source>
</evidence>
<dbReference type="GO" id="GO:0006048">
    <property type="term" value="P:UDP-N-acetylglucosamine biosynthetic process"/>
    <property type="evidence" value="ECO:0007669"/>
    <property type="project" value="TreeGrafter"/>
</dbReference>
<dbReference type="AlphaFoldDB" id="A0A2T4RXH8"/>
<dbReference type="GO" id="GO:0005829">
    <property type="term" value="C:cytosol"/>
    <property type="evidence" value="ECO:0007669"/>
    <property type="project" value="TreeGrafter"/>
</dbReference>
<feature type="non-terminal residue" evidence="5">
    <location>
        <position position="77"/>
    </location>
</feature>
<dbReference type="InterPro" id="IPR050060">
    <property type="entry name" value="Phosphoglucosamine_mutase"/>
</dbReference>
<dbReference type="EMBL" id="PZHR01001285">
    <property type="protein sequence ID" value="PTK33917.1"/>
    <property type="molecule type" value="Genomic_DNA"/>
</dbReference>
<gene>
    <name evidence="5" type="ORF">BUZ61_20010</name>
</gene>
<keyword evidence="3" id="KW-0597">Phosphoprotein</keyword>
<dbReference type="Gene3D" id="3.40.120.10">
    <property type="entry name" value="Alpha-D-Glucose-1,6-Bisphosphate, subunit A, domain 3"/>
    <property type="match status" value="1"/>
</dbReference>
<accession>A0A2T4RXH8</accession>
<evidence type="ECO:0000313" key="6">
    <source>
        <dbReference type="Proteomes" id="UP000240400"/>
    </source>
</evidence>
<comment type="similarity">
    <text evidence="2">Belongs to the phosphohexose mutase family.</text>
</comment>
<dbReference type="Proteomes" id="UP000240400">
    <property type="component" value="Unassembled WGS sequence"/>
</dbReference>
<comment type="caution">
    <text evidence="5">The sequence shown here is derived from an EMBL/GenBank/DDBJ whole genome shotgun (WGS) entry which is preliminary data.</text>
</comment>
<dbReference type="GO" id="GO:0008966">
    <property type="term" value="F:phosphoglucosamine mutase activity"/>
    <property type="evidence" value="ECO:0007669"/>
    <property type="project" value="TreeGrafter"/>
</dbReference>
<evidence type="ECO:0000313" key="5">
    <source>
        <dbReference type="EMBL" id="PTK33917.1"/>
    </source>
</evidence>
<dbReference type="GO" id="GO:0004615">
    <property type="term" value="F:phosphomannomutase activity"/>
    <property type="evidence" value="ECO:0007669"/>
    <property type="project" value="TreeGrafter"/>
</dbReference>
<organism evidence="5 6">
    <name type="scientific">Staphylococcus nepalensis</name>
    <dbReference type="NCBI Taxonomy" id="214473"/>
    <lineage>
        <taxon>Bacteria</taxon>
        <taxon>Bacillati</taxon>
        <taxon>Bacillota</taxon>
        <taxon>Bacilli</taxon>
        <taxon>Bacillales</taxon>
        <taxon>Staphylococcaceae</taxon>
        <taxon>Staphylococcus</taxon>
    </lineage>
</organism>
<name>A0A2T4RXH8_9STAP</name>
<sequence>MGKYFGTDGVRGVANEELTPELAFKLGRYGGYVLAHNEDKKHPQVLVGRDTRVSGEMLEFALIAGLISIGAEVMRLG</sequence>
<comment type="cofactor">
    <cofactor evidence="1">
        <name>Mg(2+)</name>
        <dbReference type="ChEBI" id="CHEBI:18420"/>
    </cofactor>
</comment>
<reference evidence="5 6" key="1">
    <citation type="journal article" date="2016" name="Front. Microbiol.">
        <title>Comprehensive Phylogenetic Analysis of Bovine Non-aureus Staphylococci Species Based on Whole-Genome Sequencing.</title>
        <authorList>
            <person name="Naushad S."/>
            <person name="Barkema H.W."/>
            <person name="Luby C."/>
            <person name="Condas L.A."/>
            <person name="Nobrega D.B."/>
            <person name="Carson D.A."/>
            <person name="De Buck J."/>
        </authorList>
    </citation>
    <scope>NUCLEOTIDE SEQUENCE [LARGE SCALE GENOMIC DNA]</scope>
    <source>
        <strain evidence="5 6">SNUC 4337</strain>
    </source>
</reference>
<dbReference type="InterPro" id="IPR005844">
    <property type="entry name" value="A-D-PHexomutase_a/b/a-I"/>
</dbReference>
<protein>
    <submittedName>
        <fullName evidence="5">Phosphoglucosamine mutase</fullName>
    </submittedName>
</protein>
<dbReference type="PANTHER" id="PTHR42946">
    <property type="entry name" value="PHOSPHOHEXOSE MUTASE"/>
    <property type="match status" value="1"/>
</dbReference>
<evidence type="ECO:0000256" key="2">
    <source>
        <dbReference type="ARBA" id="ARBA00010231"/>
    </source>
</evidence>
<dbReference type="SUPFAM" id="SSF53738">
    <property type="entry name" value="Phosphoglucomutase, first 3 domains"/>
    <property type="match status" value="1"/>
</dbReference>
<evidence type="ECO:0000256" key="3">
    <source>
        <dbReference type="ARBA" id="ARBA00022553"/>
    </source>
</evidence>
<dbReference type="PANTHER" id="PTHR42946:SF1">
    <property type="entry name" value="PHOSPHOGLUCOMUTASE (ALPHA-D-GLUCOSE-1,6-BISPHOSPHATE-DEPENDENT)"/>
    <property type="match status" value="1"/>
</dbReference>
<dbReference type="GO" id="GO:0005975">
    <property type="term" value="P:carbohydrate metabolic process"/>
    <property type="evidence" value="ECO:0007669"/>
    <property type="project" value="InterPro"/>
</dbReference>
<feature type="domain" description="Alpha-D-phosphohexomutase alpha/beta/alpha" evidence="4">
    <location>
        <begin position="3"/>
        <end position="77"/>
    </location>
</feature>
<dbReference type="Pfam" id="PF02878">
    <property type="entry name" value="PGM_PMM_I"/>
    <property type="match status" value="1"/>
</dbReference>
<dbReference type="InterPro" id="IPR016055">
    <property type="entry name" value="A-D-PHexomutase_a/b/a-I/II/III"/>
</dbReference>
<dbReference type="GO" id="GO:0009252">
    <property type="term" value="P:peptidoglycan biosynthetic process"/>
    <property type="evidence" value="ECO:0007669"/>
    <property type="project" value="TreeGrafter"/>
</dbReference>
<proteinExistence type="inferred from homology"/>